<evidence type="ECO:0000313" key="1">
    <source>
        <dbReference type="EMBL" id="GAA4470363.1"/>
    </source>
</evidence>
<keyword evidence="2" id="KW-1185">Reference proteome</keyword>
<accession>A0ABP8NS01</accession>
<proteinExistence type="predicted"/>
<comment type="caution">
    <text evidence="1">The sequence shown here is derived from an EMBL/GenBank/DDBJ whole genome shotgun (WGS) entry which is preliminary data.</text>
</comment>
<dbReference type="RefSeq" id="WP_345085471.1">
    <property type="nucleotide sequence ID" value="NZ_BAABFA010000024.1"/>
</dbReference>
<protein>
    <submittedName>
        <fullName evidence="1">Uncharacterized protein</fullName>
    </submittedName>
</protein>
<gene>
    <name evidence="1" type="ORF">GCM10023093_31490</name>
</gene>
<name>A0ABP8NS01_9BACT</name>
<reference evidence="2" key="1">
    <citation type="journal article" date="2019" name="Int. J. Syst. Evol. Microbiol.">
        <title>The Global Catalogue of Microorganisms (GCM) 10K type strain sequencing project: providing services to taxonomists for standard genome sequencing and annotation.</title>
        <authorList>
            <consortium name="The Broad Institute Genomics Platform"/>
            <consortium name="The Broad Institute Genome Sequencing Center for Infectious Disease"/>
            <person name="Wu L."/>
            <person name="Ma J."/>
        </authorList>
    </citation>
    <scope>NUCLEOTIDE SEQUENCE [LARGE SCALE GENOMIC DNA]</scope>
    <source>
        <strain evidence="2">JCM 32105</strain>
    </source>
</reference>
<evidence type="ECO:0000313" key="2">
    <source>
        <dbReference type="Proteomes" id="UP001500067"/>
    </source>
</evidence>
<dbReference type="EMBL" id="BAABFA010000024">
    <property type="protein sequence ID" value="GAA4470363.1"/>
    <property type="molecule type" value="Genomic_DNA"/>
</dbReference>
<organism evidence="1 2">
    <name type="scientific">Nemorincola caseinilytica</name>
    <dbReference type="NCBI Taxonomy" id="2054315"/>
    <lineage>
        <taxon>Bacteria</taxon>
        <taxon>Pseudomonadati</taxon>
        <taxon>Bacteroidota</taxon>
        <taxon>Chitinophagia</taxon>
        <taxon>Chitinophagales</taxon>
        <taxon>Chitinophagaceae</taxon>
        <taxon>Nemorincola</taxon>
    </lineage>
</organism>
<dbReference type="Proteomes" id="UP001500067">
    <property type="component" value="Unassembled WGS sequence"/>
</dbReference>
<sequence length="225" mass="25080">MNKWLLISVFCFGSTVCAAQDEQVLSHIPAIGSAIKAFIPKGYDSVYSARGDMNKDGLEDVAIVLAKTVQEPGDENVNDDPAKDADEGYRYLVVLLRTANGWKLGGKSATAVYCRTCGGVFGDPFESITIKKGVMVIEHYGGSHTRWAVTTRFQYRGDAFYLIGRTDANMESTWDCDEQPIELTDTNLLTGERYRKTVTRECKHVLDKKDRVPKSPLVRLEDVKE</sequence>